<dbReference type="PANTHER" id="PTHR37464">
    <property type="entry name" value="BLL2463 PROTEIN"/>
    <property type="match status" value="1"/>
</dbReference>
<keyword evidence="1" id="KW-1133">Transmembrane helix</keyword>
<reference evidence="3" key="1">
    <citation type="submission" date="2022-09" db="EMBL/GenBank/DDBJ databases">
        <title>Comparative genomics and taxonomic characterization of three novel marine species of genus Reichenbachiella exhibiting antioxidant and polysaccharide degradation activities.</title>
        <authorList>
            <person name="Muhammad N."/>
            <person name="Lee Y.-J."/>
            <person name="Ko J."/>
            <person name="Kim S.-G."/>
        </authorList>
    </citation>
    <scope>NUCLEOTIDE SEQUENCE</scope>
    <source>
        <strain evidence="3">BKB1-1</strain>
    </source>
</reference>
<dbReference type="Proteomes" id="UP001065174">
    <property type="component" value="Chromosome"/>
</dbReference>
<gene>
    <name evidence="3" type="ORF">N6H18_08650</name>
</gene>
<dbReference type="EMBL" id="CP106679">
    <property type="protein sequence ID" value="UXP34013.1"/>
    <property type="molecule type" value="Genomic_DNA"/>
</dbReference>
<sequence length="667" mass="75942">MNFANATFLWGLLALSIPIIVHLFNFRKAKLVKFSNVRFLNTVKKKSSSKLQLKHLLILLCRLAFIFFLVLAFAQPFIPGQEEGLNENSVILYLDNSGSMGNLTDENTSALTVAQSIAQQVIDLYPSSTSFKILDNNFSPSANHFKSAEQTRDLLSEMKPSSVSRSGTEIFNKIKTLSDPNDHSEIFVLSDMQRSTFGQIDQVTDTLNQYYLIPLTVAQENNIYVDTAYINQPFILAHKQNILSTKIKNNGDKAIEDLIVKLHVNNQQSASMAVSIDSRSSKTISFELGKNLNKYNQARIEFQDFPVTFDNEFYLAFNLAPKIQVIEIKDQVASTYIEKVFEDNDLFEFNTFHTGDVSYQKLENSDVLVLYSVKEINSSLQAQIKTLLEAGKTVVLFPHAENALADLQSSLNLRYDMIPYVEKIEMEKPELNNPFFEGMFESIDNKTKLPSASPLFQLKSFHQTLLKTKTGNSFLSKVSQQGNLYIYGTALTDELTDFQRHAFFVPVMQRIGELSASSSNRLYYTADNDNMVVSLDSIHNNTLYKIKHTVLGEELIPSQRMMQNQLVMDFPKYLLTPGNYQLYSDQEDLDYIGFNHSKAESDLTIIKHDELSQLLSGIQSLETFDHVDSKNFTKILKEKYHSMELWKYALLLSLAFLIAESLLLRFL</sequence>
<evidence type="ECO:0000313" key="3">
    <source>
        <dbReference type="EMBL" id="UXP34013.1"/>
    </source>
</evidence>
<dbReference type="InterPro" id="IPR036465">
    <property type="entry name" value="vWFA_dom_sf"/>
</dbReference>
<evidence type="ECO:0000256" key="1">
    <source>
        <dbReference type="SAM" id="Phobius"/>
    </source>
</evidence>
<dbReference type="Pfam" id="PF07584">
    <property type="entry name" value="BatA"/>
    <property type="match status" value="1"/>
</dbReference>
<keyword evidence="1" id="KW-0812">Transmembrane</keyword>
<keyword evidence="4" id="KW-1185">Reference proteome</keyword>
<feature type="transmembrane region" description="Helical" evidence="1">
    <location>
        <begin position="56"/>
        <end position="78"/>
    </location>
</feature>
<organism evidence="3 4">
    <name type="scientific">Reichenbachiella agarivorans</name>
    <dbReference type="NCBI Taxonomy" id="2979464"/>
    <lineage>
        <taxon>Bacteria</taxon>
        <taxon>Pseudomonadati</taxon>
        <taxon>Bacteroidota</taxon>
        <taxon>Cytophagia</taxon>
        <taxon>Cytophagales</taxon>
        <taxon>Reichenbachiellaceae</taxon>
        <taxon>Reichenbachiella</taxon>
    </lineage>
</organism>
<proteinExistence type="predicted"/>
<name>A0ABY6CX38_9BACT</name>
<accession>A0ABY6CX38</accession>
<dbReference type="NCBIfam" id="TIGR02226">
    <property type="entry name" value="two_anch"/>
    <property type="match status" value="1"/>
</dbReference>
<dbReference type="RefSeq" id="WP_262311439.1">
    <property type="nucleotide sequence ID" value="NZ_CP106679.1"/>
</dbReference>
<feature type="domain" description="Aerotolerance regulator N-terminal" evidence="2">
    <location>
        <begin position="1"/>
        <end position="76"/>
    </location>
</feature>
<dbReference type="PANTHER" id="PTHR37464:SF1">
    <property type="entry name" value="BLL2463 PROTEIN"/>
    <property type="match status" value="1"/>
</dbReference>
<keyword evidence="1" id="KW-0472">Membrane</keyword>
<evidence type="ECO:0000259" key="2">
    <source>
        <dbReference type="Pfam" id="PF07584"/>
    </source>
</evidence>
<dbReference type="InterPro" id="IPR011933">
    <property type="entry name" value="Double_TM_dom"/>
</dbReference>
<dbReference type="SUPFAM" id="SSF53300">
    <property type="entry name" value="vWA-like"/>
    <property type="match status" value="1"/>
</dbReference>
<dbReference type="InterPro" id="IPR024163">
    <property type="entry name" value="Aerotolerance_reg_N"/>
</dbReference>
<evidence type="ECO:0000313" key="4">
    <source>
        <dbReference type="Proteomes" id="UP001065174"/>
    </source>
</evidence>
<protein>
    <submittedName>
        <fullName evidence="3">BatA domain-containing protein</fullName>
    </submittedName>
</protein>
<feature type="transmembrane region" description="Helical" evidence="1">
    <location>
        <begin position="6"/>
        <end position="26"/>
    </location>
</feature>